<protein>
    <submittedName>
        <fullName evidence="1">Uncharacterized protein</fullName>
    </submittedName>
</protein>
<accession>A0A9D3Z457</accession>
<proteinExistence type="predicted"/>
<comment type="caution">
    <text evidence="1">The sequence shown here is derived from an EMBL/GenBank/DDBJ whole genome shotgun (WGS) entry which is preliminary data.</text>
</comment>
<dbReference type="Proteomes" id="UP000828390">
    <property type="component" value="Unassembled WGS sequence"/>
</dbReference>
<reference evidence="1" key="1">
    <citation type="journal article" date="2019" name="bioRxiv">
        <title>The Genome of the Zebra Mussel, Dreissena polymorpha: A Resource for Invasive Species Research.</title>
        <authorList>
            <person name="McCartney M.A."/>
            <person name="Auch B."/>
            <person name="Kono T."/>
            <person name="Mallez S."/>
            <person name="Zhang Y."/>
            <person name="Obille A."/>
            <person name="Becker A."/>
            <person name="Abrahante J.E."/>
            <person name="Garbe J."/>
            <person name="Badalamenti J.P."/>
            <person name="Herman A."/>
            <person name="Mangelson H."/>
            <person name="Liachko I."/>
            <person name="Sullivan S."/>
            <person name="Sone E.D."/>
            <person name="Koren S."/>
            <person name="Silverstein K.A.T."/>
            <person name="Beckman K.B."/>
            <person name="Gohl D.M."/>
        </authorList>
    </citation>
    <scope>NUCLEOTIDE SEQUENCE</scope>
    <source>
        <strain evidence="1">Duluth1</strain>
        <tissue evidence="1">Whole animal</tissue>
    </source>
</reference>
<evidence type="ECO:0000313" key="1">
    <source>
        <dbReference type="EMBL" id="KAH3710290.1"/>
    </source>
</evidence>
<gene>
    <name evidence="1" type="ORF">DPMN_069765</name>
</gene>
<reference evidence="1" key="2">
    <citation type="submission" date="2020-11" db="EMBL/GenBank/DDBJ databases">
        <authorList>
            <person name="McCartney M.A."/>
            <person name="Auch B."/>
            <person name="Kono T."/>
            <person name="Mallez S."/>
            <person name="Becker A."/>
            <person name="Gohl D.M."/>
            <person name="Silverstein K.A.T."/>
            <person name="Koren S."/>
            <person name="Bechman K.B."/>
            <person name="Herman A."/>
            <person name="Abrahante J.E."/>
            <person name="Garbe J."/>
        </authorList>
    </citation>
    <scope>NUCLEOTIDE SEQUENCE</scope>
    <source>
        <strain evidence="1">Duluth1</strain>
        <tissue evidence="1">Whole animal</tissue>
    </source>
</reference>
<evidence type="ECO:0000313" key="2">
    <source>
        <dbReference type="Proteomes" id="UP000828390"/>
    </source>
</evidence>
<keyword evidence="2" id="KW-1185">Reference proteome</keyword>
<sequence>MFTIGNLSPASLTWTNIGTIRSPHSASSAKVPIGFPKEHVIMVIELGGIQFKRQSHLTLWPPLTPYVDPLEPSFHLNT</sequence>
<dbReference type="AlphaFoldDB" id="A0A9D3Z457"/>
<dbReference type="EMBL" id="JAIWYP010000014">
    <property type="protein sequence ID" value="KAH3710290.1"/>
    <property type="molecule type" value="Genomic_DNA"/>
</dbReference>
<organism evidence="1 2">
    <name type="scientific">Dreissena polymorpha</name>
    <name type="common">Zebra mussel</name>
    <name type="synonym">Mytilus polymorpha</name>
    <dbReference type="NCBI Taxonomy" id="45954"/>
    <lineage>
        <taxon>Eukaryota</taxon>
        <taxon>Metazoa</taxon>
        <taxon>Spiralia</taxon>
        <taxon>Lophotrochozoa</taxon>
        <taxon>Mollusca</taxon>
        <taxon>Bivalvia</taxon>
        <taxon>Autobranchia</taxon>
        <taxon>Heteroconchia</taxon>
        <taxon>Euheterodonta</taxon>
        <taxon>Imparidentia</taxon>
        <taxon>Neoheterodontei</taxon>
        <taxon>Myida</taxon>
        <taxon>Dreissenoidea</taxon>
        <taxon>Dreissenidae</taxon>
        <taxon>Dreissena</taxon>
    </lineage>
</organism>
<name>A0A9D3Z457_DREPO</name>